<dbReference type="AlphaFoldDB" id="A0A812J154"/>
<dbReference type="Proteomes" id="UP000604046">
    <property type="component" value="Unassembled WGS sequence"/>
</dbReference>
<feature type="compositionally biased region" description="Polar residues" evidence="4">
    <location>
        <begin position="100"/>
        <end position="109"/>
    </location>
</feature>
<dbReference type="EMBL" id="CAJNDS010000324">
    <property type="protein sequence ID" value="CAE7192337.1"/>
    <property type="molecule type" value="Genomic_DNA"/>
</dbReference>
<keyword evidence="2 3" id="KW-0040">ANK repeat</keyword>
<keyword evidence="7" id="KW-1185">Reference proteome</keyword>
<gene>
    <name evidence="6" type="primary">mask</name>
    <name evidence="6" type="ORF">SNAT2548_LOCUS5143</name>
</gene>
<comment type="caution">
    <text evidence="6">The sequence shown here is derived from an EMBL/GenBank/DDBJ whole genome shotgun (WGS) entry which is preliminary data.</text>
</comment>
<proteinExistence type="predicted"/>
<evidence type="ECO:0000256" key="1">
    <source>
        <dbReference type="ARBA" id="ARBA00022737"/>
    </source>
</evidence>
<dbReference type="PANTHER" id="PTHR24198">
    <property type="entry name" value="ANKYRIN REPEAT AND PROTEIN KINASE DOMAIN-CONTAINING PROTEIN"/>
    <property type="match status" value="1"/>
</dbReference>
<evidence type="ECO:0000256" key="3">
    <source>
        <dbReference type="PROSITE-ProRule" id="PRU00023"/>
    </source>
</evidence>
<feature type="region of interest" description="Disordered" evidence="4">
    <location>
        <begin position="97"/>
        <end position="116"/>
    </location>
</feature>
<dbReference type="PROSITE" id="PS50088">
    <property type="entry name" value="ANK_REPEAT"/>
    <property type="match status" value="4"/>
</dbReference>
<sequence length="272" mass="29350">MLQVWGISGEEVASVPVAEMHDVRTLKQSLQKVCGLPRFRQRLLHDGRDLEDVARLEMVQDVQLVLLDFCPVSHHEARHLFKAADGGMVLEVEKALQRPQDPNQTTSPTHPTPLNRAARNGHMEVVHLLLEATADLERYHYHSGCTALGSAAGFGHVEIVRLLLVAGGKVNNGATTALFRAASTGHEEIVGILLEARAAVDVGTRLEGRTALGVASYNGHAKTVALLLQARADTDQACGWEGETALSLAAKQGHHEVVRLMTHEGTPTCGSL</sequence>
<feature type="repeat" description="ANK" evidence="3">
    <location>
        <begin position="143"/>
        <end position="175"/>
    </location>
</feature>
<evidence type="ECO:0000313" key="7">
    <source>
        <dbReference type="Proteomes" id="UP000604046"/>
    </source>
</evidence>
<dbReference type="InterPro" id="IPR036770">
    <property type="entry name" value="Ankyrin_rpt-contain_sf"/>
</dbReference>
<evidence type="ECO:0000256" key="2">
    <source>
        <dbReference type="ARBA" id="ARBA00023043"/>
    </source>
</evidence>
<dbReference type="PROSITE" id="PS50297">
    <property type="entry name" value="ANK_REP_REGION"/>
    <property type="match status" value="4"/>
</dbReference>
<feature type="repeat" description="ANK" evidence="3">
    <location>
        <begin position="109"/>
        <end position="141"/>
    </location>
</feature>
<evidence type="ECO:0000313" key="6">
    <source>
        <dbReference type="EMBL" id="CAE7192337.1"/>
    </source>
</evidence>
<dbReference type="InterPro" id="IPR029071">
    <property type="entry name" value="Ubiquitin-like_domsf"/>
</dbReference>
<evidence type="ECO:0000259" key="5">
    <source>
        <dbReference type="PROSITE" id="PS50053"/>
    </source>
</evidence>
<dbReference type="PROSITE" id="PS50053">
    <property type="entry name" value="UBIQUITIN_2"/>
    <property type="match status" value="1"/>
</dbReference>
<protein>
    <submittedName>
        <fullName evidence="6">Mask protein</fullName>
    </submittedName>
</protein>
<organism evidence="6 7">
    <name type="scientific">Symbiodinium natans</name>
    <dbReference type="NCBI Taxonomy" id="878477"/>
    <lineage>
        <taxon>Eukaryota</taxon>
        <taxon>Sar</taxon>
        <taxon>Alveolata</taxon>
        <taxon>Dinophyceae</taxon>
        <taxon>Suessiales</taxon>
        <taxon>Symbiodiniaceae</taxon>
        <taxon>Symbiodinium</taxon>
    </lineage>
</organism>
<reference evidence="6" key="1">
    <citation type="submission" date="2021-02" db="EMBL/GenBank/DDBJ databases">
        <authorList>
            <person name="Dougan E. K."/>
            <person name="Rhodes N."/>
            <person name="Thang M."/>
            <person name="Chan C."/>
        </authorList>
    </citation>
    <scope>NUCLEOTIDE SEQUENCE</scope>
</reference>
<accession>A0A812J154</accession>
<dbReference type="Pfam" id="PF00023">
    <property type="entry name" value="Ank"/>
    <property type="match status" value="1"/>
</dbReference>
<dbReference type="InterPro" id="IPR000626">
    <property type="entry name" value="Ubiquitin-like_dom"/>
</dbReference>
<feature type="repeat" description="ANK" evidence="3">
    <location>
        <begin position="241"/>
        <end position="265"/>
    </location>
</feature>
<evidence type="ECO:0000256" key="4">
    <source>
        <dbReference type="SAM" id="MobiDB-lite"/>
    </source>
</evidence>
<dbReference type="Gene3D" id="1.25.40.20">
    <property type="entry name" value="Ankyrin repeat-containing domain"/>
    <property type="match status" value="2"/>
</dbReference>
<dbReference type="Pfam" id="PF12796">
    <property type="entry name" value="Ank_2"/>
    <property type="match status" value="2"/>
</dbReference>
<dbReference type="SMART" id="SM00248">
    <property type="entry name" value="ANK"/>
    <property type="match status" value="5"/>
</dbReference>
<dbReference type="OrthoDB" id="539213at2759"/>
<dbReference type="SUPFAM" id="SSF48403">
    <property type="entry name" value="Ankyrin repeat"/>
    <property type="match status" value="1"/>
</dbReference>
<feature type="domain" description="Ubiquitin-like" evidence="5">
    <location>
        <begin position="1"/>
        <end position="52"/>
    </location>
</feature>
<dbReference type="InterPro" id="IPR002110">
    <property type="entry name" value="Ankyrin_rpt"/>
</dbReference>
<dbReference type="CDD" id="cd17039">
    <property type="entry name" value="Ubl_ubiquitin_like"/>
    <property type="match status" value="1"/>
</dbReference>
<name>A0A812J154_9DINO</name>
<dbReference type="PANTHER" id="PTHR24198:SF165">
    <property type="entry name" value="ANKYRIN REPEAT-CONTAINING PROTEIN-RELATED"/>
    <property type="match status" value="1"/>
</dbReference>
<keyword evidence="1" id="KW-0677">Repeat</keyword>
<feature type="repeat" description="ANK" evidence="3">
    <location>
        <begin position="207"/>
        <end position="239"/>
    </location>
</feature>
<dbReference type="SUPFAM" id="SSF54236">
    <property type="entry name" value="Ubiquitin-like"/>
    <property type="match status" value="1"/>
</dbReference>